<keyword evidence="3" id="KW-1185">Reference proteome</keyword>
<name>A0A6M4ARA8_9SPHN</name>
<dbReference type="RefSeq" id="WP_169943808.1">
    <property type="nucleotide sequence ID" value="NZ_CP053015.1"/>
</dbReference>
<accession>A0A6M4ARA8</accession>
<dbReference type="InterPro" id="IPR003615">
    <property type="entry name" value="HNH_nuc"/>
</dbReference>
<keyword evidence="2" id="KW-0378">Hydrolase</keyword>
<keyword evidence="2" id="KW-0255">Endonuclease</keyword>
<protein>
    <submittedName>
        <fullName evidence="2">Restriction endonuclease</fullName>
    </submittedName>
</protein>
<dbReference type="GO" id="GO:0004519">
    <property type="term" value="F:endonuclease activity"/>
    <property type="evidence" value="ECO:0007669"/>
    <property type="project" value="UniProtKB-KW"/>
</dbReference>
<dbReference type="Proteomes" id="UP000503018">
    <property type="component" value="Chromosome"/>
</dbReference>
<organism evidence="2 3">
    <name type="scientific">Sphingomonas lacunae</name>
    <dbReference type="NCBI Taxonomy" id="2698828"/>
    <lineage>
        <taxon>Bacteria</taxon>
        <taxon>Pseudomonadati</taxon>
        <taxon>Pseudomonadota</taxon>
        <taxon>Alphaproteobacteria</taxon>
        <taxon>Sphingomonadales</taxon>
        <taxon>Sphingomonadaceae</taxon>
        <taxon>Sphingomonas</taxon>
    </lineage>
</organism>
<feature type="domain" description="HNH nuclease" evidence="1">
    <location>
        <begin position="191"/>
        <end position="244"/>
    </location>
</feature>
<sequence>MTKGVFLHRSDSIYQDQPDSHYQFPSSYLSRASQCVGDWIIYLEPTKAGKRGYHAVARVQQIIPDPTLDDMFIAMIEPGTYLDFDREVPFRDVDGYPERGVLNGEGRISGRAQSAMRPISDADFNRIVSRGLLDQDELLPRTGSYAAHQVREEAAPFLFEQERDRVPLLTNRVVRDRVFRSKVLQAYDSTCAFTGLKFINGGGRAEAEAAHIRPVEHNGPDIVNNGIALSGTVHWMFDRGLLSLTDDLEILVSRGVNDKDGIRQLINQSGRAKVPIEAYMRPHPRFLQWHRENCFKG</sequence>
<dbReference type="Pfam" id="PF13391">
    <property type="entry name" value="HNH_2"/>
    <property type="match status" value="1"/>
</dbReference>
<evidence type="ECO:0000313" key="2">
    <source>
        <dbReference type="EMBL" id="QJQ31588.1"/>
    </source>
</evidence>
<proteinExistence type="predicted"/>
<dbReference type="KEGG" id="slan:GV829_03300"/>
<gene>
    <name evidence="2" type="ORF">GV829_03300</name>
</gene>
<keyword evidence="2" id="KW-0540">Nuclease</keyword>
<reference evidence="2 3" key="1">
    <citation type="submission" date="2020-01" db="EMBL/GenBank/DDBJ databases">
        <title>Sphingomonas sp. strain CSW-10.</title>
        <authorList>
            <person name="Chen W.-M."/>
        </authorList>
    </citation>
    <scope>NUCLEOTIDE SEQUENCE [LARGE SCALE GENOMIC DNA]</scope>
    <source>
        <strain evidence="2 3">CSW-10</strain>
    </source>
</reference>
<dbReference type="AlphaFoldDB" id="A0A6M4ARA8"/>
<evidence type="ECO:0000259" key="1">
    <source>
        <dbReference type="Pfam" id="PF13391"/>
    </source>
</evidence>
<dbReference type="EMBL" id="CP053015">
    <property type="protein sequence ID" value="QJQ31588.1"/>
    <property type="molecule type" value="Genomic_DNA"/>
</dbReference>
<evidence type="ECO:0000313" key="3">
    <source>
        <dbReference type="Proteomes" id="UP000503018"/>
    </source>
</evidence>